<evidence type="ECO:0000256" key="16">
    <source>
        <dbReference type="ARBA" id="ARBA00049421"/>
    </source>
</evidence>
<protein>
    <recommendedName>
        <fullName evidence="14 17">Alpha-1,3-mannosyl-glycoprotein 2-beta-N-acetylglucosaminyltransferase</fullName>
        <shortName evidence="17">GNT-I</shortName>
        <shortName evidence="17">GlcNAc-T I</shortName>
        <ecNumber evidence="14 17">2.4.1.101</ecNumber>
    </recommendedName>
    <alternativeName>
        <fullName evidence="15 17">N-glycosyl-oligosaccharide-glycoprotein N-acetylglucosaminyltransferase I</fullName>
    </alternativeName>
</protein>
<dbReference type="UniPathway" id="UPA00378"/>
<evidence type="ECO:0000256" key="15">
    <source>
        <dbReference type="ARBA" id="ARBA00041712"/>
    </source>
</evidence>
<dbReference type="GO" id="GO:0003827">
    <property type="term" value="F:alpha-1,3-mannosylglycoprotein 2-beta-N-acetylglucosaminyltransferase activity"/>
    <property type="evidence" value="ECO:0007669"/>
    <property type="project" value="UniProtKB-UniRule"/>
</dbReference>
<comment type="cofactor">
    <cofactor evidence="17">
        <name>Mn(2+)</name>
        <dbReference type="ChEBI" id="CHEBI:29035"/>
    </cofactor>
    <text evidence="17">The cofactor is mostly bound to the substrate.</text>
</comment>
<keyword evidence="9" id="KW-1133">Transmembrane helix</keyword>
<dbReference type="STRING" id="282301.A0A267E016"/>
<gene>
    <name evidence="18" type="ORF">BOX15_Mlig021423g1</name>
</gene>
<evidence type="ECO:0000256" key="7">
    <source>
        <dbReference type="ARBA" id="ARBA00022723"/>
    </source>
</evidence>
<comment type="catalytic activity">
    <reaction evidence="16 17">
        <text>N(4)-(alpha-D-Man-(1-&gt;3)-[alpha-D-Man-(1-&gt;3)-[alpha-D-Man-(1-&gt;6)]-alpha-D-Man-(1-&gt;6)]-beta-D-Man-(1-&gt;4)-beta-D-GlcNAc-(1-&gt;4)-beta-D-GlcNAc)-L-asparaginyl-[protein] (N-glucan mannose isomer 5A1,2) + UDP-N-acetyl-alpha-D-glucosamine = N(4)-{beta-D-GlcNAc-(1-&gt;2)-alpha-D-Man-(1-&gt;3)-[alpha-D-Man-(1-&gt;3)-[alpha-D-Man-(1-&gt;6)]-alpha-D-Man-(1-&gt;6)]-beta-D-Man-(1-&gt;4)-beta-D-GlcNAc-(1-&gt;4)-beta-D-GlcNAc}-L-asparaginyl-[protein] + UDP + H(+)</text>
        <dbReference type="Rhea" id="RHEA:11456"/>
        <dbReference type="Rhea" id="RHEA-COMP:14367"/>
        <dbReference type="Rhea" id="RHEA-COMP:14368"/>
        <dbReference type="ChEBI" id="CHEBI:15378"/>
        <dbReference type="ChEBI" id="CHEBI:57705"/>
        <dbReference type="ChEBI" id="CHEBI:58223"/>
        <dbReference type="ChEBI" id="CHEBI:59087"/>
        <dbReference type="ChEBI" id="CHEBI:60625"/>
        <dbReference type="EC" id="2.4.1.101"/>
    </reaction>
</comment>
<dbReference type="Gene3D" id="3.10.180.20">
    <property type="entry name" value="N-Acetylglucosaminyltransferase I, Domain 2"/>
    <property type="match status" value="1"/>
</dbReference>
<keyword evidence="8 17" id="KW-0735">Signal-anchor</keyword>
<accession>A0A267E016</accession>
<evidence type="ECO:0000256" key="4">
    <source>
        <dbReference type="ARBA" id="ARBA00022676"/>
    </source>
</evidence>
<keyword evidence="4 17" id="KW-0328">Glycosyltransferase</keyword>
<keyword evidence="7 17" id="KW-0479">Metal-binding</keyword>
<dbReference type="GO" id="GO:0030145">
    <property type="term" value="F:manganese ion binding"/>
    <property type="evidence" value="ECO:0007669"/>
    <property type="project" value="UniProtKB-UniRule"/>
</dbReference>
<keyword evidence="6" id="KW-0812">Transmembrane</keyword>
<evidence type="ECO:0000256" key="8">
    <source>
        <dbReference type="ARBA" id="ARBA00022968"/>
    </source>
</evidence>
<dbReference type="PANTHER" id="PTHR10468">
    <property type="entry name" value="PROTEIN O-LINKED-MANNOSE BETA-1,2-N-ACETYLGLUCOSAMINYLTRANSFERASE 1/ALPHA-1,3-MANNOSYL-GLYCOPROTEIN 2-BETA-N-ACETYLGLUCOSAMINYLTRANSFERASE"/>
    <property type="match status" value="1"/>
</dbReference>
<name>A0A267E016_9PLAT</name>
<dbReference type="SUPFAM" id="SSF53448">
    <property type="entry name" value="Nucleotide-diphospho-sugar transferases"/>
    <property type="match status" value="1"/>
</dbReference>
<proteinExistence type="inferred from homology"/>
<dbReference type="Gene3D" id="3.90.550.10">
    <property type="entry name" value="Spore Coat Polysaccharide Biosynthesis Protein SpsA, Chain A"/>
    <property type="match status" value="1"/>
</dbReference>
<evidence type="ECO:0000256" key="13">
    <source>
        <dbReference type="ARBA" id="ARBA00037706"/>
    </source>
</evidence>
<dbReference type="OrthoDB" id="440755at2759"/>
<dbReference type="FunFam" id="3.90.550.10:FF:000252">
    <property type="entry name" value="Protein O-linked-mannose beta-1,2-N-acetylglucosaminyltransferase 1"/>
    <property type="match status" value="1"/>
</dbReference>
<evidence type="ECO:0000256" key="1">
    <source>
        <dbReference type="ARBA" id="ARBA00004323"/>
    </source>
</evidence>
<comment type="function">
    <text evidence="13 17">Initiates complex N-linked carbohydrate formation. Essential for the conversion of high-mannose to hybrid and complex N-glycans.</text>
</comment>
<evidence type="ECO:0000256" key="2">
    <source>
        <dbReference type="ARBA" id="ARBA00004922"/>
    </source>
</evidence>
<dbReference type="InterPro" id="IPR029044">
    <property type="entry name" value="Nucleotide-diphossugar_trans"/>
</dbReference>
<evidence type="ECO:0000256" key="11">
    <source>
        <dbReference type="ARBA" id="ARBA00023136"/>
    </source>
</evidence>
<reference evidence="18 19" key="1">
    <citation type="submission" date="2017-06" db="EMBL/GenBank/DDBJ databases">
        <title>A platform for efficient transgenesis in Macrostomum lignano, a flatworm model organism for stem cell research.</title>
        <authorList>
            <person name="Berezikov E."/>
        </authorList>
    </citation>
    <scope>NUCLEOTIDE SEQUENCE [LARGE SCALE GENOMIC DNA]</scope>
    <source>
        <strain evidence="18">DV1</strain>
        <tissue evidence="18">Whole organism</tissue>
    </source>
</reference>
<evidence type="ECO:0000256" key="6">
    <source>
        <dbReference type="ARBA" id="ARBA00022692"/>
    </source>
</evidence>
<evidence type="ECO:0000256" key="10">
    <source>
        <dbReference type="ARBA" id="ARBA00023034"/>
    </source>
</evidence>
<organism evidence="18 19">
    <name type="scientific">Macrostomum lignano</name>
    <dbReference type="NCBI Taxonomy" id="282301"/>
    <lineage>
        <taxon>Eukaryota</taxon>
        <taxon>Metazoa</taxon>
        <taxon>Spiralia</taxon>
        <taxon>Lophotrochozoa</taxon>
        <taxon>Platyhelminthes</taxon>
        <taxon>Rhabditophora</taxon>
        <taxon>Macrostomorpha</taxon>
        <taxon>Macrostomida</taxon>
        <taxon>Macrostomidae</taxon>
        <taxon>Macrostomum</taxon>
    </lineage>
</organism>
<dbReference type="EC" id="2.4.1.101" evidence="14 17"/>
<dbReference type="GO" id="GO:0006487">
    <property type="term" value="P:protein N-linked glycosylation"/>
    <property type="evidence" value="ECO:0007669"/>
    <property type="project" value="TreeGrafter"/>
</dbReference>
<sequence>MLDCLRRGGRLCATRRQRVFILAFLLALGLLHPFVTLDNHVKKAAQKQKPEISTDSTGFRTTWSYNVTLSNSAVRLHQMSSTNSSVRAPDAQQNKEIALVVLAATRPEVHQLVRQLVAQKPDSGFRIMISLDGTEKQTNEVLQQIETPEVKLLRLSDDKSHKFKPSSDTYVKIARHYLRVLDHLILKLNYSYVVLMEDDLLIAPDFYQYFSSLRRALDSDESIFCVSAWNDNGQIGLVTEDPQLLHRTDFFPGLGWMINRRHWLQVRKVWPKTQYDDFLRLYMLNNRLVCVRPELSRTFNIGRNGGRVSSGKNGYSSTFYHNYLSRMALNSFNVTLLDSSIDKVIGRSADIKLEKFARSLPVMNVSTLLSQPKPPSAVRLRYASAEEFIGIAERIGAIPEVWFGAPRASILGISVMSLRRTRVYIVPDKRLPITKKILTPE</sequence>
<evidence type="ECO:0000256" key="5">
    <source>
        <dbReference type="ARBA" id="ARBA00022679"/>
    </source>
</evidence>
<evidence type="ECO:0000256" key="12">
    <source>
        <dbReference type="ARBA" id="ARBA00023211"/>
    </source>
</evidence>
<keyword evidence="19" id="KW-1185">Reference proteome</keyword>
<keyword evidence="5" id="KW-0808">Transferase</keyword>
<evidence type="ECO:0000313" key="19">
    <source>
        <dbReference type="Proteomes" id="UP000215902"/>
    </source>
</evidence>
<evidence type="ECO:0000313" key="18">
    <source>
        <dbReference type="EMBL" id="PAA54885.1"/>
    </source>
</evidence>
<evidence type="ECO:0000256" key="3">
    <source>
        <dbReference type="ARBA" id="ARBA00006492"/>
    </source>
</evidence>
<feature type="non-terminal residue" evidence="18">
    <location>
        <position position="441"/>
    </location>
</feature>
<comment type="similarity">
    <text evidence="3 17">Belongs to the glycosyltransferase 13 family.</text>
</comment>
<dbReference type="Pfam" id="PF03071">
    <property type="entry name" value="GNT-I"/>
    <property type="match status" value="1"/>
</dbReference>
<dbReference type="InterPro" id="IPR004139">
    <property type="entry name" value="Glyco_trans_13"/>
</dbReference>
<dbReference type="GO" id="GO:0000139">
    <property type="term" value="C:Golgi membrane"/>
    <property type="evidence" value="ECO:0007669"/>
    <property type="project" value="UniProtKB-SubCell"/>
</dbReference>
<dbReference type="PANTHER" id="PTHR10468:SF0">
    <property type="entry name" value="ALPHA-1,3-MANNOSYL-GLYCOPROTEIN 2-BETA-N-ACETYLGLUCOSAMINYLTRANSFERASE"/>
    <property type="match status" value="1"/>
</dbReference>
<comment type="caution">
    <text evidence="18">The sequence shown here is derived from an EMBL/GenBank/DDBJ whole genome shotgun (WGS) entry which is preliminary data.</text>
</comment>
<dbReference type="AlphaFoldDB" id="A0A267E016"/>
<dbReference type="Proteomes" id="UP000215902">
    <property type="component" value="Unassembled WGS sequence"/>
</dbReference>
<keyword evidence="12 17" id="KW-0464">Manganese</keyword>
<dbReference type="InterPro" id="IPR052261">
    <property type="entry name" value="Glycosyltransferase_13"/>
</dbReference>
<evidence type="ECO:0000256" key="9">
    <source>
        <dbReference type="ARBA" id="ARBA00022989"/>
    </source>
</evidence>
<comment type="subcellular location">
    <subcellularLocation>
        <location evidence="1 17">Golgi apparatus membrane</location>
        <topology evidence="1 17">Single-pass type II membrane protein</topology>
    </subcellularLocation>
</comment>
<dbReference type="EMBL" id="NIVC01002847">
    <property type="protein sequence ID" value="PAA54885.1"/>
    <property type="molecule type" value="Genomic_DNA"/>
</dbReference>
<evidence type="ECO:0000256" key="14">
    <source>
        <dbReference type="ARBA" id="ARBA00038949"/>
    </source>
</evidence>
<comment type="pathway">
    <text evidence="2 17">Protein modification; protein glycosylation.</text>
</comment>
<evidence type="ECO:0000256" key="17">
    <source>
        <dbReference type="RuleBase" id="RU368119"/>
    </source>
</evidence>
<keyword evidence="10 17" id="KW-0333">Golgi apparatus</keyword>
<keyword evidence="11" id="KW-0472">Membrane</keyword>